<organism evidence="1">
    <name type="scientific">Arundo donax</name>
    <name type="common">Giant reed</name>
    <name type="synonym">Donax arundinaceus</name>
    <dbReference type="NCBI Taxonomy" id="35708"/>
    <lineage>
        <taxon>Eukaryota</taxon>
        <taxon>Viridiplantae</taxon>
        <taxon>Streptophyta</taxon>
        <taxon>Embryophyta</taxon>
        <taxon>Tracheophyta</taxon>
        <taxon>Spermatophyta</taxon>
        <taxon>Magnoliopsida</taxon>
        <taxon>Liliopsida</taxon>
        <taxon>Poales</taxon>
        <taxon>Poaceae</taxon>
        <taxon>PACMAD clade</taxon>
        <taxon>Arundinoideae</taxon>
        <taxon>Arundineae</taxon>
        <taxon>Arundo</taxon>
    </lineage>
</organism>
<evidence type="ECO:0000313" key="1">
    <source>
        <dbReference type="EMBL" id="JAD18285.1"/>
    </source>
</evidence>
<accession>A0A0A8Y079</accession>
<dbReference type="AlphaFoldDB" id="A0A0A8Y079"/>
<protein>
    <submittedName>
        <fullName evidence="1">Uncharacterized protein</fullName>
    </submittedName>
</protein>
<sequence>MASGVHSIVLSKPYMANNKASASCSIFCTTMEDCAAKIMRLGPKGESEEY</sequence>
<name>A0A0A8Y079_ARUDO</name>
<reference evidence="1" key="1">
    <citation type="submission" date="2014-09" db="EMBL/GenBank/DDBJ databases">
        <authorList>
            <person name="Magalhaes I.L.F."/>
            <person name="Oliveira U."/>
            <person name="Santos F.R."/>
            <person name="Vidigal T.H.D.A."/>
            <person name="Brescovit A.D."/>
            <person name="Santos A.J."/>
        </authorList>
    </citation>
    <scope>NUCLEOTIDE SEQUENCE</scope>
    <source>
        <tissue evidence="1">Shoot tissue taken approximately 20 cm above the soil surface</tissue>
    </source>
</reference>
<proteinExistence type="predicted"/>
<dbReference type="EMBL" id="GBRH01279610">
    <property type="protein sequence ID" value="JAD18285.1"/>
    <property type="molecule type" value="Transcribed_RNA"/>
</dbReference>
<reference evidence="1" key="2">
    <citation type="journal article" date="2015" name="Data Brief">
        <title>Shoot transcriptome of the giant reed, Arundo donax.</title>
        <authorList>
            <person name="Barrero R.A."/>
            <person name="Guerrero F.D."/>
            <person name="Moolhuijzen P."/>
            <person name="Goolsby J.A."/>
            <person name="Tidwell J."/>
            <person name="Bellgard S.E."/>
            <person name="Bellgard M.I."/>
        </authorList>
    </citation>
    <scope>NUCLEOTIDE SEQUENCE</scope>
    <source>
        <tissue evidence="1">Shoot tissue taken approximately 20 cm above the soil surface</tissue>
    </source>
</reference>